<evidence type="ECO:0000313" key="15">
    <source>
        <dbReference type="EMBL" id="MEY8772550.1"/>
    </source>
</evidence>
<organism evidence="15 16">
    <name type="scientific">Erwinia aeris</name>
    <dbReference type="NCBI Taxonomy" id="3239803"/>
    <lineage>
        <taxon>Bacteria</taxon>
        <taxon>Pseudomonadati</taxon>
        <taxon>Pseudomonadota</taxon>
        <taxon>Gammaproteobacteria</taxon>
        <taxon>Enterobacterales</taxon>
        <taxon>Erwiniaceae</taxon>
        <taxon>Erwinia</taxon>
    </lineage>
</organism>
<dbReference type="NCBIfam" id="NF008566">
    <property type="entry name" value="PRK11513.1"/>
    <property type="match status" value="1"/>
</dbReference>
<dbReference type="InterPro" id="IPR011577">
    <property type="entry name" value="Cyt_b561_bac/Ni-Hgenase"/>
</dbReference>
<evidence type="ECO:0000256" key="4">
    <source>
        <dbReference type="ARBA" id="ARBA00022475"/>
    </source>
</evidence>
<dbReference type="PANTHER" id="PTHR30529:SF4">
    <property type="entry name" value="SUPEROXIDE OXIDASE CYBB"/>
    <property type="match status" value="1"/>
</dbReference>
<evidence type="ECO:0000256" key="7">
    <source>
        <dbReference type="ARBA" id="ARBA00022723"/>
    </source>
</evidence>
<proteinExistence type="inferred from homology"/>
<dbReference type="RefSeq" id="WP_253457995.1">
    <property type="nucleotide sequence ID" value="NZ_JBGFFX010000013.1"/>
</dbReference>
<keyword evidence="9 13" id="KW-1133">Transmembrane helix</keyword>
<evidence type="ECO:0000256" key="2">
    <source>
        <dbReference type="ARBA" id="ARBA00004651"/>
    </source>
</evidence>
<comment type="cofactor">
    <cofactor evidence="1">
        <name>heme b</name>
        <dbReference type="ChEBI" id="CHEBI:60344"/>
    </cofactor>
</comment>
<keyword evidence="4" id="KW-1003">Cell membrane</keyword>
<reference evidence="15 16" key="1">
    <citation type="submission" date="2024-07" db="EMBL/GenBank/DDBJ databases">
        <authorList>
            <person name="Hebao G."/>
        </authorList>
    </citation>
    <scope>NUCLEOTIDE SEQUENCE [LARGE SCALE GENOMIC DNA]</scope>
    <source>
        <strain evidence="15 16">ACCC 02193</strain>
    </source>
</reference>
<evidence type="ECO:0000256" key="3">
    <source>
        <dbReference type="ARBA" id="ARBA00022448"/>
    </source>
</evidence>
<evidence type="ECO:0000256" key="11">
    <source>
        <dbReference type="ARBA" id="ARBA00023136"/>
    </source>
</evidence>
<dbReference type="Proteomes" id="UP001565243">
    <property type="component" value="Unassembled WGS sequence"/>
</dbReference>
<sequence length="181" mass="20437">MSDNYARPQIALHWLTVLLLTVAYATIELRGFAQRGSWQGFAMIITHFSAGFGVLLVMLARIFLRFRHRSPAIAPPIASWQKGLSHLVHATLYALFIVLPLLGLSSRYLSGRQWWLFGATMPVSANPDPALARTLIHWHETLAPLGYWLIGLHALAALFHHYFLKDDTLARMMPARRATKP</sequence>
<evidence type="ECO:0000313" key="16">
    <source>
        <dbReference type="Proteomes" id="UP001565243"/>
    </source>
</evidence>
<keyword evidence="6 13" id="KW-0812">Transmembrane</keyword>
<dbReference type="SUPFAM" id="SSF81342">
    <property type="entry name" value="Transmembrane di-heme cytochromes"/>
    <property type="match status" value="1"/>
</dbReference>
<comment type="caution">
    <text evidence="15">The sequence shown here is derived from an EMBL/GenBank/DDBJ whole genome shotgun (WGS) entry which is preliminary data.</text>
</comment>
<keyword evidence="16" id="KW-1185">Reference proteome</keyword>
<keyword evidence="11 13" id="KW-0472">Membrane</keyword>
<evidence type="ECO:0000256" key="8">
    <source>
        <dbReference type="ARBA" id="ARBA00022982"/>
    </source>
</evidence>
<evidence type="ECO:0000256" key="6">
    <source>
        <dbReference type="ARBA" id="ARBA00022692"/>
    </source>
</evidence>
<evidence type="ECO:0000256" key="10">
    <source>
        <dbReference type="ARBA" id="ARBA00023004"/>
    </source>
</evidence>
<feature type="transmembrane region" description="Helical" evidence="13">
    <location>
        <begin position="84"/>
        <end position="104"/>
    </location>
</feature>
<keyword evidence="8" id="KW-0249">Electron transport</keyword>
<evidence type="ECO:0000256" key="12">
    <source>
        <dbReference type="ARBA" id="ARBA00037975"/>
    </source>
</evidence>
<protein>
    <submittedName>
        <fullName evidence="15">Cytochrome b561</fullName>
    </submittedName>
</protein>
<comment type="similarity">
    <text evidence="12">Belongs to the cytochrome b561 family.</text>
</comment>
<keyword evidence="7" id="KW-0479">Metal-binding</keyword>
<keyword evidence="10" id="KW-0408">Iron</keyword>
<keyword evidence="5" id="KW-0349">Heme</keyword>
<dbReference type="Pfam" id="PF01292">
    <property type="entry name" value="Ni_hydr_CYTB"/>
    <property type="match status" value="1"/>
</dbReference>
<evidence type="ECO:0000259" key="14">
    <source>
        <dbReference type="Pfam" id="PF01292"/>
    </source>
</evidence>
<accession>A0ABV4ECG6</accession>
<feature type="domain" description="Cytochrome b561 bacterial/Ni-hydrogenase" evidence="14">
    <location>
        <begin position="5"/>
        <end position="174"/>
    </location>
</feature>
<comment type="subcellular location">
    <subcellularLocation>
        <location evidence="2">Cell membrane</location>
        <topology evidence="2">Multi-pass membrane protein</topology>
    </subcellularLocation>
</comment>
<evidence type="ECO:0000256" key="1">
    <source>
        <dbReference type="ARBA" id="ARBA00001970"/>
    </source>
</evidence>
<dbReference type="PANTHER" id="PTHR30529">
    <property type="entry name" value="CYTOCHROME B561"/>
    <property type="match status" value="1"/>
</dbReference>
<keyword evidence="3" id="KW-0813">Transport</keyword>
<evidence type="ECO:0000256" key="13">
    <source>
        <dbReference type="SAM" id="Phobius"/>
    </source>
</evidence>
<gene>
    <name evidence="15" type="primary">cybB</name>
    <name evidence="15" type="ORF">AB6T85_19265</name>
</gene>
<dbReference type="EMBL" id="JBGFFX010000013">
    <property type="protein sequence ID" value="MEY8772550.1"/>
    <property type="molecule type" value="Genomic_DNA"/>
</dbReference>
<dbReference type="InterPro" id="IPR016174">
    <property type="entry name" value="Di-haem_cyt_TM"/>
</dbReference>
<feature type="transmembrane region" description="Helical" evidence="13">
    <location>
        <begin position="41"/>
        <end position="64"/>
    </location>
</feature>
<name>A0ABV4ECG6_9GAMM</name>
<evidence type="ECO:0000256" key="9">
    <source>
        <dbReference type="ARBA" id="ARBA00022989"/>
    </source>
</evidence>
<evidence type="ECO:0000256" key="5">
    <source>
        <dbReference type="ARBA" id="ARBA00022617"/>
    </source>
</evidence>
<dbReference type="InterPro" id="IPR052168">
    <property type="entry name" value="Cytochrome_b561_oxidase"/>
</dbReference>
<feature type="transmembrane region" description="Helical" evidence="13">
    <location>
        <begin position="145"/>
        <end position="164"/>
    </location>
</feature>